<dbReference type="GO" id="GO:0030388">
    <property type="term" value="P:fructose 1,6-bisphosphate metabolic process"/>
    <property type="evidence" value="ECO:0007669"/>
    <property type="project" value="TreeGrafter"/>
</dbReference>
<comment type="caution">
    <text evidence="4">The sequence shown here is derived from an EMBL/GenBank/DDBJ whole genome shotgun (WGS) entry which is preliminary data.</text>
</comment>
<dbReference type="InterPro" id="IPR044015">
    <property type="entry name" value="FBPase_C_dom"/>
</dbReference>
<dbReference type="InterPro" id="IPR020548">
    <property type="entry name" value="Fructose_bisphosphatase_AS"/>
</dbReference>
<evidence type="ECO:0000256" key="1">
    <source>
        <dbReference type="ARBA" id="ARBA00004496"/>
    </source>
</evidence>
<dbReference type="PANTHER" id="PTHR11556">
    <property type="entry name" value="FRUCTOSE-1,6-BISPHOSPHATASE-RELATED"/>
    <property type="match status" value="1"/>
</dbReference>
<protein>
    <recommendedName>
        <fullName evidence="2">Fructose-1,6-bisphosphatase, cytosolic</fullName>
    </recommendedName>
</protein>
<reference evidence="4 5" key="1">
    <citation type="submission" date="2018-08" db="EMBL/GenBank/DDBJ databases">
        <title>Aphanomyces genome sequencing and annotation.</title>
        <authorList>
            <person name="Minardi D."/>
            <person name="Oidtmann B."/>
            <person name="Van Der Giezen M."/>
            <person name="Studholme D.J."/>
        </authorList>
    </citation>
    <scope>NUCLEOTIDE SEQUENCE [LARGE SCALE GENOMIC DNA]</scope>
    <source>
        <strain evidence="4 5">197901</strain>
    </source>
</reference>
<proteinExistence type="predicted"/>
<name>A0A397FAQ4_APHAT</name>
<comment type="subcellular location">
    <subcellularLocation>
        <location evidence="1">Cytoplasm</location>
    </subcellularLocation>
</comment>
<dbReference type="Pfam" id="PF18913">
    <property type="entry name" value="FBPase_C"/>
    <property type="match status" value="1"/>
</dbReference>
<organism evidence="4 5">
    <name type="scientific">Aphanomyces astaci</name>
    <name type="common">Crayfish plague agent</name>
    <dbReference type="NCBI Taxonomy" id="112090"/>
    <lineage>
        <taxon>Eukaryota</taxon>
        <taxon>Sar</taxon>
        <taxon>Stramenopiles</taxon>
        <taxon>Oomycota</taxon>
        <taxon>Saprolegniomycetes</taxon>
        <taxon>Saprolegniales</taxon>
        <taxon>Verrucalvaceae</taxon>
        <taxon>Aphanomyces</taxon>
    </lineage>
</organism>
<dbReference type="SUPFAM" id="SSF56655">
    <property type="entry name" value="Carbohydrate phosphatase"/>
    <property type="match status" value="1"/>
</dbReference>
<accession>A0A397FAQ4</accession>
<evidence type="ECO:0000313" key="4">
    <source>
        <dbReference type="EMBL" id="RHZ22847.1"/>
    </source>
</evidence>
<dbReference type="VEuPathDB" id="FungiDB:H257_00990"/>
<dbReference type="Gene3D" id="3.40.190.80">
    <property type="match status" value="1"/>
</dbReference>
<feature type="domain" description="Fructose-1-6-bisphosphatase class 1 C-terminal" evidence="3">
    <location>
        <begin position="1"/>
        <end position="82"/>
    </location>
</feature>
<gene>
    <name evidence="4" type="ORF">DYB31_006237</name>
</gene>
<sequence>MVSDVHRTLLYGGIFFYPADKKSGKLRLLYEANPMSFIVEQAGGISTTGTQRVLDLIPTSIHERSPIFLGCKRDVNRILELYGQPTQ</sequence>
<dbReference type="EMBL" id="QUTE01008756">
    <property type="protein sequence ID" value="RHZ22847.1"/>
    <property type="molecule type" value="Genomic_DNA"/>
</dbReference>
<dbReference type="InterPro" id="IPR000146">
    <property type="entry name" value="FBPase_class-1"/>
</dbReference>
<dbReference type="AlphaFoldDB" id="A0A397FAQ4"/>
<dbReference type="Proteomes" id="UP000266196">
    <property type="component" value="Unassembled WGS sequence"/>
</dbReference>
<evidence type="ECO:0000313" key="5">
    <source>
        <dbReference type="Proteomes" id="UP000266196"/>
    </source>
</evidence>
<dbReference type="GO" id="GO:0006094">
    <property type="term" value="P:gluconeogenesis"/>
    <property type="evidence" value="ECO:0007669"/>
    <property type="project" value="TreeGrafter"/>
</dbReference>
<evidence type="ECO:0000256" key="2">
    <source>
        <dbReference type="ARBA" id="ARBA00040159"/>
    </source>
</evidence>
<dbReference type="PROSITE" id="PS00124">
    <property type="entry name" value="FBPASE"/>
    <property type="match status" value="1"/>
</dbReference>
<dbReference type="GO" id="GO:0005986">
    <property type="term" value="P:sucrose biosynthetic process"/>
    <property type="evidence" value="ECO:0007669"/>
    <property type="project" value="TreeGrafter"/>
</dbReference>
<dbReference type="GO" id="GO:0006000">
    <property type="term" value="P:fructose metabolic process"/>
    <property type="evidence" value="ECO:0007669"/>
    <property type="project" value="TreeGrafter"/>
</dbReference>
<dbReference type="GO" id="GO:0042132">
    <property type="term" value="F:fructose 1,6-bisphosphate 1-phosphatase activity"/>
    <property type="evidence" value="ECO:0007669"/>
    <property type="project" value="TreeGrafter"/>
</dbReference>
<evidence type="ECO:0000259" key="3">
    <source>
        <dbReference type="Pfam" id="PF18913"/>
    </source>
</evidence>
<dbReference type="GO" id="GO:0006002">
    <property type="term" value="P:fructose 6-phosphate metabolic process"/>
    <property type="evidence" value="ECO:0007669"/>
    <property type="project" value="TreeGrafter"/>
</dbReference>
<dbReference type="PANTHER" id="PTHR11556:SF41">
    <property type="entry name" value="FRUCTOSE-1,6-BISPHOSPHATASE, CYTOSOLIC"/>
    <property type="match status" value="1"/>
</dbReference>
<dbReference type="GO" id="GO:0005829">
    <property type="term" value="C:cytosol"/>
    <property type="evidence" value="ECO:0007669"/>
    <property type="project" value="TreeGrafter"/>
</dbReference>